<dbReference type="AlphaFoldDB" id="A0AAD4WBF3"/>
<keyword evidence="2" id="KW-1185">Reference proteome</keyword>
<dbReference type="Proteomes" id="UP001054821">
    <property type="component" value="Chromosome 3"/>
</dbReference>
<reference evidence="1 2" key="1">
    <citation type="journal article" date="2022" name="G3 (Bethesda)">
        <title>Whole-genome sequence and methylome profiling of the almond [Prunus dulcis (Mill.) D.A. Webb] cultivar 'Nonpareil'.</title>
        <authorList>
            <person name="D'Amico-Willman K.M."/>
            <person name="Ouma W.Z."/>
            <person name="Meulia T."/>
            <person name="Sideli G.M."/>
            <person name="Gradziel T.M."/>
            <person name="Fresnedo-Ramirez J."/>
        </authorList>
    </citation>
    <scope>NUCLEOTIDE SEQUENCE [LARGE SCALE GENOMIC DNA]</scope>
    <source>
        <strain evidence="1">Clone GOH B32 T37-40</strain>
    </source>
</reference>
<proteinExistence type="predicted"/>
<protein>
    <recommendedName>
        <fullName evidence="3">Aminotransferase-like plant mobile domain-containing protein</fullName>
    </recommendedName>
</protein>
<sequence>MEVNNNANGDIEVGRKNNFPPILCKMLKNKTDWGLELSIRGLAEFRPGILEWTEAILRDFKEVLFRVEMYGVVAVSRYPYMYSLNVWKAFLELWGPLTNTLNQENGEMGISLYDLKIIGALPILGVPYEEFIPLNRDFYREVMSWYFFSLFSGSYISGWMGEYFPCLYRCHNDIEFPASYPHLTRYAGIAANDMDISKARVIFRSDISMRYRPSAFDEQDGLTFMDN</sequence>
<evidence type="ECO:0000313" key="1">
    <source>
        <dbReference type="EMBL" id="KAI5338987.1"/>
    </source>
</evidence>
<accession>A0AAD4WBF3</accession>
<name>A0AAD4WBF3_PRUDU</name>
<dbReference type="EMBL" id="JAJFAZ020000003">
    <property type="protein sequence ID" value="KAI5338987.1"/>
    <property type="molecule type" value="Genomic_DNA"/>
</dbReference>
<comment type="caution">
    <text evidence="1">The sequence shown here is derived from an EMBL/GenBank/DDBJ whole genome shotgun (WGS) entry which is preliminary data.</text>
</comment>
<organism evidence="1 2">
    <name type="scientific">Prunus dulcis</name>
    <name type="common">Almond</name>
    <name type="synonym">Amygdalus dulcis</name>
    <dbReference type="NCBI Taxonomy" id="3755"/>
    <lineage>
        <taxon>Eukaryota</taxon>
        <taxon>Viridiplantae</taxon>
        <taxon>Streptophyta</taxon>
        <taxon>Embryophyta</taxon>
        <taxon>Tracheophyta</taxon>
        <taxon>Spermatophyta</taxon>
        <taxon>Magnoliopsida</taxon>
        <taxon>eudicotyledons</taxon>
        <taxon>Gunneridae</taxon>
        <taxon>Pentapetalae</taxon>
        <taxon>rosids</taxon>
        <taxon>fabids</taxon>
        <taxon>Rosales</taxon>
        <taxon>Rosaceae</taxon>
        <taxon>Amygdaloideae</taxon>
        <taxon>Amygdaleae</taxon>
        <taxon>Prunus</taxon>
    </lineage>
</organism>
<evidence type="ECO:0008006" key="3">
    <source>
        <dbReference type="Google" id="ProtNLM"/>
    </source>
</evidence>
<gene>
    <name evidence="1" type="ORF">L3X38_018259</name>
</gene>
<evidence type="ECO:0000313" key="2">
    <source>
        <dbReference type="Proteomes" id="UP001054821"/>
    </source>
</evidence>